<keyword evidence="1" id="KW-1133">Transmembrane helix</keyword>
<protein>
    <submittedName>
        <fullName evidence="2">Uncharacterized protein</fullName>
    </submittedName>
</protein>
<evidence type="ECO:0000313" key="3">
    <source>
        <dbReference type="Proteomes" id="UP000050349"/>
    </source>
</evidence>
<keyword evidence="1" id="KW-0812">Transmembrane</keyword>
<sequence>MPPLRLVRGTELRAKVSFVLGSVVSQSCWDREVVFMNNIIYIVGAVVIVVVILSFVGLV</sequence>
<evidence type="ECO:0000313" key="2">
    <source>
        <dbReference type="EMBL" id="KPU60495.1"/>
    </source>
</evidence>
<feature type="transmembrane region" description="Helical" evidence="1">
    <location>
        <begin position="39"/>
        <end position="58"/>
    </location>
</feature>
<proteinExistence type="predicted"/>
<keyword evidence="1" id="KW-0472">Membrane</keyword>
<dbReference type="AlphaFoldDB" id="A0A0P8Z5D1"/>
<dbReference type="Proteomes" id="UP000050349">
    <property type="component" value="Unassembled WGS sequence"/>
</dbReference>
<organism evidence="2 3">
    <name type="scientific">Pseudomonas fluorescens</name>
    <dbReference type="NCBI Taxonomy" id="294"/>
    <lineage>
        <taxon>Bacteria</taxon>
        <taxon>Pseudomonadati</taxon>
        <taxon>Pseudomonadota</taxon>
        <taxon>Gammaproteobacteria</taxon>
        <taxon>Pseudomonadales</taxon>
        <taxon>Pseudomonadaceae</taxon>
        <taxon>Pseudomonas</taxon>
    </lineage>
</organism>
<gene>
    <name evidence="2" type="ORF">AN403_4156</name>
</gene>
<accession>A0A0P8Z5D1</accession>
<dbReference type="EMBL" id="LJXB01000068">
    <property type="protein sequence ID" value="KPU60495.1"/>
    <property type="molecule type" value="Genomic_DNA"/>
</dbReference>
<dbReference type="PATRIC" id="fig|294.162.peg.1813"/>
<dbReference type="PROSITE" id="PS51257">
    <property type="entry name" value="PROKAR_LIPOPROTEIN"/>
    <property type="match status" value="1"/>
</dbReference>
<evidence type="ECO:0000256" key="1">
    <source>
        <dbReference type="SAM" id="Phobius"/>
    </source>
</evidence>
<name>A0A0P8Z5D1_PSEFL</name>
<reference evidence="2 3" key="1">
    <citation type="submission" date="2015-09" db="EMBL/GenBank/DDBJ databases">
        <authorList>
            <person name="Jackson K.R."/>
            <person name="Lunt B.L."/>
            <person name="Fisher J.N.B."/>
            <person name="Gardner A.V."/>
            <person name="Bailey M.E."/>
            <person name="Deus L.M."/>
            <person name="Earl A.S."/>
            <person name="Gibby P.D."/>
            <person name="Hartmann K.A."/>
            <person name="Liu J.E."/>
            <person name="Manci A.M."/>
            <person name="Nielsen D.A."/>
            <person name="Solomon M.B."/>
            <person name="Breakwell D.P."/>
            <person name="Burnett S.H."/>
            <person name="Grose J.H."/>
        </authorList>
    </citation>
    <scope>NUCLEOTIDE SEQUENCE [LARGE SCALE GENOMIC DNA]</scope>
    <source>
        <strain evidence="2 3">S613</strain>
    </source>
</reference>
<comment type="caution">
    <text evidence="2">The sequence shown here is derived from an EMBL/GenBank/DDBJ whole genome shotgun (WGS) entry which is preliminary data.</text>
</comment>